<dbReference type="HAMAP" id="MF_00663">
    <property type="entry name" value="PS_decarb_PSD_B_type2"/>
    <property type="match status" value="1"/>
</dbReference>
<dbReference type="InterPro" id="IPR003817">
    <property type="entry name" value="PS_Dcarbxylase"/>
</dbReference>
<feature type="domain" description="EF-hand" evidence="17">
    <location>
        <begin position="272"/>
        <end position="307"/>
    </location>
</feature>
<dbReference type="InterPro" id="IPR018247">
    <property type="entry name" value="EF_Hand_1_Ca_BS"/>
</dbReference>
<evidence type="ECO:0000256" key="12">
    <source>
        <dbReference type="ARBA" id="ARBA00023239"/>
    </source>
</evidence>
<dbReference type="SMART" id="SM00054">
    <property type="entry name" value="EFh"/>
    <property type="match status" value="2"/>
</dbReference>
<evidence type="ECO:0000256" key="6">
    <source>
        <dbReference type="ARBA" id="ARBA00022793"/>
    </source>
</evidence>
<dbReference type="EMBL" id="JADGMS010000003">
    <property type="protein sequence ID" value="KAF9685270.1"/>
    <property type="molecule type" value="Genomic_DNA"/>
</dbReference>
<dbReference type="FunFam" id="1.10.238.10:FF:000200">
    <property type="entry name" value="Phosphatidylserine decarboxylase proenzyme 2"/>
    <property type="match status" value="1"/>
</dbReference>
<evidence type="ECO:0000256" key="10">
    <source>
        <dbReference type="ARBA" id="ARBA00023145"/>
    </source>
</evidence>
<dbReference type="PROSITE" id="PS50222">
    <property type="entry name" value="EF_HAND_2"/>
    <property type="match status" value="2"/>
</dbReference>
<accession>A0A835KCW9</accession>
<dbReference type="PANTHER" id="PTHR10067">
    <property type="entry name" value="PHOSPHATIDYLSERINE DECARBOXYLASE"/>
    <property type="match status" value="1"/>
</dbReference>
<comment type="subunit">
    <text evidence="15">Heterodimer of a large membrane-associated beta subunit and a small pyruvoyl-containing alpha subunit.</text>
</comment>
<feature type="active site" description="Charge relay system; for autoendoproteolytic cleavage activity" evidence="15">
    <location>
        <position position="597"/>
    </location>
</feature>
<evidence type="ECO:0000256" key="16">
    <source>
        <dbReference type="SAM" id="MobiDB-lite"/>
    </source>
</evidence>
<keyword evidence="12 15" id="KW-0456">Lyase</keyword>
<evidence type="ECO:0000256" key="2">
    <source>
        <dbReference type="ARBA" id="ARBA00005189"/>
    </source>
</evidence>
<keyword evidence="11 15" id="KW-0594">Phospholipid biosynthesis</keyword>
<keyword evidence="7" id="KW-0106">Calcium</keyword>
<keyword evidence="10 15" id="KW-0865">Zymogen</keyword>
<comment type="catalytic activity">
    <reaction evidence="15">
        <text>a 1,2-diacyl-sn-glycero-3-phospho-L-serine + H(+) = a 1,2-diacyl-sn-glycero-3-phosphoethanolamine + CO2</text>
        <dbReference type="Rhea" id="RHEA:20828"/>
        <dbReference type="ChEBI" id="CHEBI:15378"/>
        <dbReference type="ChEBI" id="CHEBI:16526"/>
        <dbReference type="ChEBI" id="CHEBI:57262"/>
        <dbReference type="ChEBI" id="CHEBI:64612"/>
        <dbReference type="EC" id="4.1.1.65"/>
    </reaction>
</comment>
<dbReference type="Proteomes" id="UP000657918">
    <property type="component" value="Unassembled WGS sequence"/>
</dbReference>
<dbReference type="InterPro" id="IPR002048">
    <property type="entry name" value="EF_hand_dom"/>
</dbReference>
<evidence type="ECO:0000259" key="17">
    <source>
        <dbReference type="PROSITE" id="PS50222"/>
    </source>
</evidence>
<dbReference type="PROSITE" id="PS00018">
    <property type="entry name" value="EF_HAND_1"/>
    <property type="match status" value="2"/>
</dbReference>
<keyword evidence="8 15" id="KW-0443">Lipid metabolism</keyword>
<dbReference type="EC" id="4.1.1.65" evidence="15"/>
<comment type="subcellular location">
    <subcellularLocation>
        <location evidence="1">Endomembrane system</location>
    </subcellularLocation>
</comment>
<feature type="site" description="Cleavage (non-hydrolytic); by autocatalysis" evidence="15">
    <location>
        <begin position="684"/>
        <end position="685"/>
    </location>
</feature>
<reference evidence="18 19" key="1">
    <citation type="submission" date="2020-10" db="EMBL/GenBank/DDBJ databases">
        <title>Plant Genome Project.</title>
        <authorList>
            <person name="Zhang R.-G."/>
        </authorList>
    </citation>
    <scope>NUCLEOTIDE SEQUENCE [LARGE SCALE GENOMIC DNA]</scope>
    <source>
        <strain evidence="18">FAFU-HL-1</strain>
        <tissue evidence="18">Leaf</tissue>
    </source>
</reference>
<comment type="cofactor">
    <cofactor evidence="15">
        <name>pyruvate</name>
        <dbReference type="ChEBI" id="CHEBI:15361"/>
    </cofactor>
    <text evidence="15">Binds 1 pyruvoyl group covalently per subunit.</text>
</comment>
<evidence type="ECO:0000256" key="1">
    <source>
        <dbReference type="ARBA" id="ARBA00004308"/>
    </source>
</evidence>
<dbReference type="PANTHER" id="PTHR10067:SF17">
    <property type="entry name" value="PHOSPHATIDYLSERINE DECARBOXYLASE PROENZYME 2"/>
    <property type="match status" value="1"/>
</dbReference>
<feature type="active site" description="Charge relay system; for autoendoproteolytic cleavage activity" evidence="15">
    <location>
        <position position="541"/>
    </location>
</feature>
<keyword evidence="5" id="KW-0677">Repeat</keyword>
<dbReference type="GO" id="GO:0006646">
    <property type="term" value="P:phosphatidylethanolamine biosynthetic process"/>
    <property type="evidence" value="ECO:0007669"/>
    <property type="project" value="UniProtKB-UniRule"/>
</dbReference>
<sequence length="735" mass="82345">MGHESSKDLPDTDTTTNSEGGSTRFSRMKQKLHFHNKDHHPHPHLRRIFRRLSVSRGNGSSSSSSSSTSALKLVSPEDFAGIALLTLISADMQFKDRWLACVSLGEQTFRTHISHQLTTSISSFLSSFLAVCYFNFIFFSFLCCRTHKPVWNSEKKLLLEKNGPHLARISVFEFWAQCFPTHELSFLTHFLYNSLASCERPFPVLLNLTSFNDTNRVSKNKLVGYCEIDLLEFLAQDSDSDFEAFELFDPASAGKVVGRISISCSVEDPIETEKNFARRILGIVDYNEDGQLSFSEFSDLIKAFGNQVADNKKEELFKVADKNGDGVVSMDELAELLAIQQENEPLINCCPVCGEVLDVSDKLNTLVHLSLCFDEGTGNQVMTGGFLTDKQASYGWVFKLSEWAHFSSYDVGLNSGSSASHILVFDRKKKRLVEELIDKKIVLSMRAIYQSRIGLGLLDKGAKEILQSISEKQGREMNTIESARDIPKFVKFFKDQINLAEIKYPLEHFKTFNEFFIRELKPGARPIASVERDDVATCAADCRLMAFKSVEDSQRFWIKGRKFSIQGLLGNEIYSSAYADGTVVIFRLAPQDYHRFHSPVSGTIDKFVKIPGCLYTVNPIAVNSKYCNVFTDNKREVCIISTAHFGKVAFVAIGATMVGSITFSKKAGDHVKKGDELGYFSFGGSTVICVFEKDVIKIDEDLLANSARSLETLVTVGMNLGVATRTNKSWYAKHR</sequence>
<dbReference type="OrthoDB" id="5973539at2759"/>
<dbReference type="Pfam" id="PF02666">
    <property type="entry name" value="PS_Dcarbxylase"/>
    <property type="match status" value="1"/>
</dbReference>
<keyword evidence="6 15" id="KW-0210">Decarboxylase</keyword>
<keyword evidence="4" id="KW-0479">Metal-binding</keyword>
<feature type="chain" id="PRO_5033169219" description="Phosphatidylserine decarboxylase 2 beta chain" evidence="15">
    <location>
        <begin position="1"/>
        <end position="684"/>
    </location>
</feature>
<evidence type="ECO:0000313" key="19">
    <source>
        <dbReference type="Proteomes" id="UP000657918"/>
    </source>
</evidence>
<feature type="compositionally biased region" description="Polar residues" evidence="16">
    <location>
        <begin position="12"/>
        <end position="23"/>
    </location>
</feature>
<evidence type="ECO:0000313" key="18">
    <source>
        <dbReference type="EMBL" id="KAF9685270.1"/>
    </source>
</evidence>
<keyword evidence="14 15" id="KW-0670">Pyruvate</keyword>
<name>A0A835KCW9_9ROSI</name>
<evidence type="ECO:0000256" key="9">
    <source>
        <dbReference type="ARBA" id="ARBA00023136"/>
    </source>
</evidence>
<comment type="caution">
    <text evidence="18">The sequence shown here is derived from an EMBL/GenBank/DDBJ whole genome shotgun (WGS) entry which is preliminary data.</text>
</comment>
<evidence type="ECO:0000256" key="13">
    <source>
        <dbReference type="ARBA" id="ARBA00023264"/>
    </source>
</evidence>
<dbReference type="AlphaFoldDB" id="A0A835KCW9"/>
<evidence type="ECO:0000256" key="7">
    <source>
        <dbReference type="ARBA" id="ARBA00022837"/>
    </source>
</evidence>
<keyword evidence="19" id="KW-1185">Reference proteome</keyword>
<keyword evidence="3 15" id="KW-0444">Lipid biosynthesis</keyword>
<feature type="modified residue" description="Pyruvic acid (Ser); by autocatalysis" evidence="15">
    <location>
        <position position="685"/>
    </location>
</feature>
<evidence type="ECO:0000256" key="3">
    <source>
        <dbReference type="ARBA" id="ARBA00022516"/>
    </source>
</evidence>
<evidence type="ECO:0000256" key="8">
    <source>
        <dbReference type="ARBA" id="ARBA00023098"/>
    </source>
</evidence>
<feature type="active site" description="Schiff-base intermediate with substrate; via pyruvic acid; for decarboxylase activity" evidence="15">
    <location>
        <position position="685"/>
    </location>
</feature>
<dbReference type="GO" id="GO:0005509">
    <property type="term" value="F:calcium ion binding"/>
    <property type="evidence" value="ECO:0007669"/>
    <property type="project" value="InterPro"/>
</dbReference>
<evidence type="ECO:0000256" key="4">
    <source>
        <dbReference type="ARBA" id="ARBA00022723"/>
    </source>
</evidence>
<dbReference type="InterPro" id="IPR033179">
    <property type="entry name" value="PSD_type2_pro"/>
</dbReference>
<dbReference type="InterPro" id="IPR033177">
    <property type="entry name" value="PSD-B"/>
</dbReference>
<dbReference type="Pfam" id="PF13499">
    <property type="entry name" value="EF-hand_7"/>
    <property type="match status" value="1"/>
</dbReference>
<gene>
    <name evidence="15" type="primary">PSD2</name>
    <name evidence="18" type="ORF">SADUNF_Sadunf03G0037200</name>
</gene>
<dbReference type="NCBIfam" id="TIGR00163">
    <property type="entry name" value="PS_decarb"/>
    <property type="match status" value="1"/>
</dbReference>
<dbReference type="GO" id="GO:0012505">
    <property type="term" value="C:endomembrane system"/>
    <property type="evidence" value="ECO:0007669"/>
    <property type="project" value="UniProtKB-SubCell"/>
</dbReference>
<comment type="function">
    <text evidence="15">Catalyzes the formation of phosphatidylethanolamine (PtdEtn) from phosphatidylserine (PtdSer). Plays a central role in phospholipid metabolism and in the interorganelle trafficking of phosphatidylserine.</text>
</comment>
<keyword evidence="9 15" id="KW-0472">Membrane</keyword>
<feature type="domain" description="EF-hand" evidence="17">
    <location>
        <begin position="308"/>
        <end position="343"/>
    </location>
</feature>
<dbReference type="CDD" id="cd00051">
    <property type="entry name" value="EFh"/>
    <property type="match status" value="1"/>
</dbReference>
<comment type="similarity">
    <text evidence="15">Belongs to the phosphatidylserine decarboxylase family. PSD-B subfamily. Eukaryotic type II sub-subfamily.</text>
</comment>
<dbReference type="SUPFAM" id="SSF47473">
    <property type="entry name" value="EF-hand"/>
    <property type="match status" value="1"/>
</dbReference>
<evidence type="ECO:0000256" key="5">
    <source>
        <dbReference type="ARBA" id="ARBA00022737"/>
    </source>
</evidence>
<feature type="active site" description="Charge relay system; for autoendoproteolytic cleavage activity" evidence="15">
    <location>
        <position position="685"/>
    </location>
</feature>
<evidence type="ECO:0000256" key="15">
    <source>
        <dbReference type="HAMAP-Rule" id="MF_03209"/>
    </source>
</evidence>
<feature type="compositionally biased region" description="Basic and acidic residues" evidence="16">
    <location>
        <begin position="1"/>
        <end position="10"/>
    </location>
</feature>
<dbReference type="GO" id="GO:0016540">
    <property type="term" value="P:protein autoprocessing"/>
    <property type="evidence" value="ECO:0007669"/>
    <property type="project" value="UniProtKB-UniRule"/>
</dbReference>
<comment type="pathway">
    <text evidence="2">Lipid metabolism.</text>
</comment>
<dbReference type="GO" id="GO:0004609">
    <property type="term" value="F:phosphatidylserine decarboxylase activity"/>
    <property type="evidence" value="ECO:0007669"/>
    <property type="project" value="UniProtKB-UniRule"/>
</dbReference>
<comment type="pathway">
    <text evidence="15">Phospholipid metabolism; phosphatidylethanolamine biosynthesis; phosphatidylethanolamine from CDP-diacylglycerol: step 2/2.</text>
</comment>
<organism evidence="18 19">
    <name type="scientific">Salix dunnii</name>
    <dbReference type="NCBI Taxonomy" id="1413687"/>
    <lineage>
        <taxon>Eukaryota</taxon>
        <taxon>Viridiplantae</taxon>
        <taxon>Streptophyta</taxon>
        <taxon>Embryophyta</taxon>
        <taxon>Tracheophyta</taxon>
        <taxon>Spermatophyta</taxon>
        <taxon>Magnoliopsida</taxon>
        <taxon>eudicotyledons</taxon>
        <taxon>Gunneridae</taxon>
        <taxon>Pentapetalae</taxon>
        <taxon>rosids</taxon>
        <taxon>fabids</taxon>
        <taxon>Malpighiales</taxon>
        <taxon>Salicaceae</taxon>
        <taxon>Saliceae</taxon>
        <taxon>Salix</taxon>
    </lineage>
</organism>
<keyword evidence="13 15" id="KW-1208">Phospholipid metabolism</keyword>
<evidence type="ECO:0000256" key="14">
    <source>
        <dbReference type="ARBA" id="ARBA00023317"/>
    </source>
</evidence>
<feature type="region of interest" description="Disordered" evidence="16">
    <location>
        <begin position="1"/>
        <end position="23"/>
    </location>
</feature>
<dbReference type="UniPathway" id="UPA00558">
    <property type="reaction ID" value="UER00616"/>
</dbReference>
<comment type="PTM">
    <text evidence="15">Is synthesized initially as an inactive proenzyme. Formation of the active enzyme involves a self-maturation process in which the active site pyruvoyl group is generated from an internal serine residue via an autocatalytic post-translational modification. Two non-identical subunits are generated from the proenzyme in this reaction, and the pyruvate is formed at the N-terminus of the alpha chain, which is derived from the carboxyl end of the proenzyme. The autoendoproteolytic cleavage occurs by a canonical serine protease mechanism, in which the side chain hydroxyl group of the serine supplies its oxygen atom to form the C-terminus of the beta chain, while the remainder of the serine residue undergoes an oxidative deamination to produce ammonia and the pyruvoyl prosthetic group on the alpha chain. During this reaction, the Ser that is part of the protease active site of the proenzyme becomes the pyruvoyl prosthetic group, which constitutes an essential element of the active site of the mature decarboxylase.</text>
</comment>
<proteinExistence type="inferred from homology"/>
<dbReference type="InterPro" id="IPR011992">
    <property type="entry name" value="EF-hand-dom_pair"/>
</dbReference>
<dbReference type="Gene3D" id="1.10.238.10">
    <property type="entry name" value="EF-hand"/>
    <property type="match status" value="1"/>
</dbReference>
<evidence type="ECO:0000256" key="11">
    <source>
        <dbReference type="ARBA" id="ARBA00023209"/>
    </source>
</evidence>
<protein>
    <recommendedName>
        <fullName evidence="15">Phosphatidylserine decarboxylase proenzyme 2</fullName>
        <ecNumber evidence="15">4.1.1.65</ecNumber>
    </recommendedName>
    <component>
        <recommendedName>
            <fullName evidence="15">Phosphatidylserine decarboxylase 2 beta chain</fullName>
        </recommendedName>
    </component>
    <component>
        <recommendedName>
            <fullName evidence="15">Phosphatidylserine decarboxylase 2 alpha chain</fullName>
        </recommendedName>
    </component>
</protein>
<feature type="chain" id="PRO_5033169220" description="Phosphatidylserine decarboxylase 2 alpha chain" evidence="15">
    <location>
        <begin position="685"/>
        <end position="735"/>
    </location>
</feature>